<reference evidence="4" key="1">
    <citation type="submission" date="2011-06" db="EMBL/GenBank/DDBJ databases">
        <title>The complete genome of chromosome of Runella slithyformis DSM 19594.</title>
        <authorList>
            <consortium name="US DOE Joint Genome Institute (JGI-PGF)"/>
            <person name="Lucas S."/>
            <person name="Han J."/>
            <person name="Lapidus A."/>
            <person name="Bruce D."/>
            <person name="Goodwin L."/>
            <person name="Pitluck S."/>
            <person name="Peters L."/>
            <person name="Kyrpides N."/>
            <person name="Mavromatis K."/>
            <person name="Ivanova N."/>
            <person name="Ovchinnikova G."/>
            <person name="Zhang X."/>
            <person name="Misra M."/>
            <person name="Detter J.C."/>
            <person name="Tapia R."/>
            <person name="Han C."/>
            <person name="Land M."/>
            <person name="Hauser L."/>
            <person name="Markowitz V."/>
            <person name="Cheng J.-F."/>
            <person name="Hugenholtz P."/>
            <person name="Woyke T."/>
            <person name="Wu D."/>
            <person name="Tindall B."/>
            <person name="Faehrich R."/>
            <person name="Brambilla E."/>
            <person name="Klenk H.-P."/>
            <person name="Eisen J.A."/>
        </authorList>
    </citation>
    <scope>NUCLEOTIDE SEQUENCE [LARGE SCALE GENOMIC DNA]</scope>
    <source>
        <strain evidence="4">ATCC 29530 / DSM 19594 / LMG 11500 / NCIMB 11436 / LSU 4</strain>
    </source>
</reference>
<dbReference type="AlphaFoldDB" id="A0A7U3ZK90"/>
<dbReference type="InterPro" id="IPR050640">
    <property type="entry name" value="Bact_2-comp_sensor_kinase"/>
</dbReference>
<feature type="transmembrane region" description="Helical" evidence="1">
    <location>
        <begin position="39"/>
        <end position="58"/>
    </location>
</feature>
<dbReference type="PANTHER" id="PTHR34220:SF7">
    <property type="entry name" value="SENSOR HISTIDINE KINASE YPDA"/>
    <property type="match status" value="1"/>
</dbReference>
<feature type="transmembrane region" description="Helical" evidence="1">
    <location>
        <begin position="145"/>
        <end position="166"/>
    </location>
</feature>
<dbReference type="EMBL" id="CP002859">
    <property type="protein sequence ID" value="AEI48715.1"/>
    <property type="molecule type" value="Genomic_DNA"/>
</dbReference>
<gene>
    <name evidence="3" type="ordered locus">Runsl_2303</name>
</gene>
<dbReference type="PANTHER" id="PTHR34220">
    <property type="entry name" value="SENSOR HISTIDINE KINASE YPDA"/>
    <property type="match status" value="1"/>
</dbReference>
<keyword evidence="1" id="KW-0472">Membrane</keyword>
<feature type="domain" description="Signal transduction histidine kinase internal region" evidence="2">
    <location>
        <begin position="186"/>
        <end position="263"/>
    </location>
</feature>
<reference evidence="3 4" key="2">
    <citation type="journal article" date="2012" name="Stand. Genomic Sci.">
        <title>Complete genome sequence of the aquatic bacterium Runella slithyformis type strain (LSU 4(T)).</title>
        <authorList>
            <person name="Copeland A."/>
            <person name="Zhang X."/>
            <person name="Misra M."/>
            <person name="Lapidus A."/>
            <person name="Nolan M."/>
            <person name="Lucas S."/>
            <person name="Deshpande S."/>
            <person name="Cheng J.F."/>
            <person name="Tapia R."/>
            <person name="Goodwin L.A."/>
            <person name="Pitluck S."/>
            <person name="Liolios K."/>
            <person name="Pagani I."/>
            <person name="Ivanova N."/>
            <person name="Mikhailova N."/>
            <person name="Pati A."/>
            <person name="Chen A."/>
            <person name="Palaniappan K."/>
            <person name="Land M."/>
            <person name="Hauser L."/>
            <person name="Pan C."/>
            <person name="Jeffries C.D."/>
            <person name="Detter J.C."/>
            <person name="Brambilla E.M."/>
            <person name="Rohde M."/>
            <person name="Djao O.D."/>
            <person name="Goker M."/>
            <person name="Sikorski J."/>
            <person name="Tindall B.J."/>
            <person name="Woyke T."/>
            <person name="Bristow J."/>
            <person name="Eisen J.A."/>
            <person name="Markowitz V."/>
            <person name="Hugenholtz P."/>
            <person name="Kyrpides N.C."/>
            <person name="Klenk H.P."/>
            <person name="Mavromatis K."/>
        </authorList>
    </citation>
    <scope>NUCLEOTIDE SEQUENCE [LARGE SCALE GENOMIC DNA]</scope>
    <source>
        <strain evidence="4">ATCC 29530 / DSM 19594 / LMG 11500 / NCIMB 11436 / LSU 4</strain>
    </source>
</reference>
<keyword evidence="4" id="KW-1185">Reference proteome</keyword>
<dbReference type="Pfam" id="PF06580">
    <property type="entry name" value="His_kinase"/>
    <property type="match status" value="1"/>
</dbReference>
<dbReference type="GO" id="GO:0016020">
    <property type="term" value="C:membrane"/>
    <property type="evidence" value="ECO:0007669"/>
    <property type="project" value="InterPro"/>
</dbReference>
<sequence>MAVQRLAQTDSFLEFYPLFEKLIYALRALMQVFIKRHRIFILHLSFWCVYFSFFFYQIRFPIRGQEVSFGDAFKNTSFEVLFMMLVVYLNYFFFLSRFLKHKSLARYILEFSLPFALLVRLFILLKRHLIDGNTHKICYFYEDKFTVNVVLSTLFIVIFVGMLKFAEGWFELEAKKKEIENEKLTSELRFLKAQINPHFLFNTLNNLYYLAFTHSPNTTEVIAKLSQMMRYMIYDSNHPKVPLSKEIEYMENYISLEKLRLNEPLPINFTVAGTTNGVLIVPLIFISFLENAFKHGVSNNFPGAWITADIVLEGTACIYTVANSKLPQSLISSEEQSGVGLKNVKRRLELSYPDNFELEIENKADEYRVRLTLNLV</sequence>
<proteinExistence type="predicted"/>
<feature type="transmembrane region" description="Helical" evidence="1">
    <location>
        <begin position="78"/>
        <end position="95"/>
    </location>
</feature>
<evidence type="ECO:0000259" key="2">
    <source>
        <dbReference type="Pfam" id="PF06580"/>
    </source>
</evidence>
<evidence type="ECO:0000313" key="3">
    <source>
        <dbReference type="EMBL" id="AEI48715.1"/>
    </source>
</evidence>
<keyword evidence="1" id="KW-0812">Transmembrane</keyword>
<dbReference type="InterPro" id="IPR010559">
    <property type="entry name" value="Sig_transdc_His_kin_internal"/>
</dbReference>
<evidence type="ECO:0000256" key="1">
    <source>
        <dbReference type="SAM" id="Phobius"/>
    </source>
</evidence>
<dbReference type="RefSeq" id="WP_013928026.1">
    <property type="nucleotide sequence ID" value="NC_015703.1"/>
</dbReference>
<keyword evidence="3" id="KW-0808">Transferase</keyword>
<feature type="transmembrane region" description="Helical" evidence="1">
    <location>
        <begin position="265"/>
        <end position="289"/>
    </location>
</feature>
<dbReference type="Proteomes" id="UP000000493">
    <property type="component" value="Chromosome"/>
</dbReference>
<protein>
    <submittedName>
        <fullName evidence="3">Signal transduction histidine kinase</fullName>
    </submittedName>
</protein>
<keyword evidence="3" id="KW-0418">Kinase</keyword>
<organism evidence="3 4">
    <name type="scientific">Runella slithyformis (strain ATCC 29530 / DSM 19594 / LMG 11500 / NCIMB 11436 / LSU 4)</name>
    <dbReference type="NCBI Taxonomy" id="761193"/>
    <lineage>
        <taxon>Bacteria</taxon>
        <taxon>Pseudomonadati</taxon>
        <taxon>Bacteroidota</taxon>
        <taxon>Cytophagia</taxon>
        <taxon>Cytophagales</taxon>
        <taxon>Spirosomataceae</taxon>
        <taxon>Runella</taxon>
    </lineage>
</organism>
<accession>A0A7U3ZK90</accession>
<name>A0A7U3ZK90_RUNSL</name>
<evidence type="ECO:0000313" key="4">
    <source>
        <dbReference type="Proteomes" id="UP000000493"/>
    </source>
</evidence>
<dbReference type="KEGG" id="rsi:Runsl_2303"/>
<keyword evidence="1" id="KW-1133">Transmembrane helix</keyword>
<feature type="transmembrane region" description="Helical" evidence="1">
    <location>
        <begin position="107"/>
        <end position="125"/>
    </location>
</feature>
<dbReference type="GO" id="GO:0000155">
    <property type="term" value="F:phosphorelay sensor kinase activity"/>
    <property type="evidence" value="ECO:0007669"/>
    <property type="project" value="InterPro"/>
</dbReference>